<evidence type="ECO:0000313" key="1">
    <source>
        <dbReference type="EMBL" id="GLC49911.1"/>
    </source>
</evidence>
<dbReference type="Proteomes" id="UP001165080">
    <property type="component" value="Unassembled WGS sequence"/>
</dbReference>
<name>A0A9W6BE83_9CHLO</name>
<dbReference type="EMBL" id="BRXU01000003">
    <property type="protein sequence ID" value="GLC49911.1"/>
    <property type="molecule type" value="Genomic_DNA"/>
</dbReference>
<proteinExistence type="predicted"/>
<keyword evidence="2" id="KW-1185">Reference proteome</keyword>
<comment type="caution">
    <text evidence="1">The sequence shown here is derived from an EMBL/GenBank/DDBJ whole genome shotgun (WGS) entry which is preliminary data.</text>
</comment>
<evidence type="ECO:0000313" key="2">
    <source>
        <dbReference type="Proteomes" id="UP001165080"/>
    </source>
</evidence>
<protein>
    <submittedName>
        <fullName evidence="1">Uncharacterized protein</fullName>
    </submittedName>
</protein>
<gene>
    <name evidence="1" type="primary">PLEST010700</name>
    <name evidence="1" type="ORF">PLESTB_000322200</name>
</gene>
<organism evidence="1 2">
    <name type="scientific">Pleodorina starrii</name>
    <dbReference type="NCBI Taxonomy" id="330485"/>
    <lineage>
        <taxon>Eukaryota</taxon>
        <taxon>Viridiplantae</taxon>
        <taxon>Chlorophyta</taxon>
        <taxon>core chlorophytes</taxon>
        <taxon>Chlorophyceae</taxon>
        <taxon>CS clade</taxon>
        <taxon>Chlamydomonadales</taxon>
        <taxon>Volvocaceae</taxon>
        <taxon>Pleodorina</taxon>
    </lineage>
</organism>
<dbReference type="AlphaFoldDB" id="A0A9W6BE83"/>
<accession>A0A9W6BE83</accession>
<reference evidence="1 2" key="1">
    <citation type="journal article" date="2023" name="Commun. Biol.">
        <title>Reorganization of the ancestral sex-determining regions during the evolution of trioecy in Pleodorina starrii.</title>
        <authorList>
            <person name="Takahashi K."/>
            <person name="Suzuki S."/>
            <person name="Kawai-Toyooka H."/>
            <person name="Yamamoto K."/>
            <person name="Hamaji T."/>
            <person name="Ootsuki R."/>
            <person name="Yamaguchi H."/>
            <person name="Kawachi M."/>
            <person name="Higashiyama T."/>
            <person name="Nozaki H."/>
        </authorList>
    </citation>
    <scope>NUCLEOTIDE SEQUENCE [LARGE SCALE GENOMIC DNA]</scope>
    <source>
        <strain evidence="1 2">NIES-4479</strain>
    </source>
</reference>
<sequence>MAERLSGREGKAACLTELGVGGGEDADPARAGRGTALPARLNTVMGPHVWLAVLSEGRLGVRLTRFRHVVVVVAVIAVRRSKADFEFRRRIASWTVSGTRGVASGGRD</sequence>